<feature type="region of interest" description="Disordered" evidence="5">
    <location>
        <begin position="335"/>
        <end position="374"/>
    </location>
</feature>
<evidence type="ECO:0000256" key="4">
    <source>
        <dbReference type="ARBA" id="ARBA00023136"/>
    </source>
</evidence>
<comment type="subcellular location">
    <subcellularLocation>
        <location evidence="1">Membrane</location>
        <topology evidence="1">Multi-pass membrane protein</topology>
    </subcellularLocation>
</comment>
<evidence type="ECO:0000256" key="1">
    <source>
        <dbReference type="ARBA" id="ARBA00004141"/>
    </source>
</evidence>
<evidence type="ECO:0000256" key="3">
    <source>
        <dbReference type="ARBA" id="ARBA00022989"/>
    </source>
</evidence>
<accession>A0AA35S474</accession>
<proteinExistence type="predicted"/>
<feature type="transmembrane region" description="Helical" evidence="6">
    <location>
        <begin position="194"/>
        <end position="214"/>
    </location>
</feature>
<feature type="transmembrane region" description="Helical" evidence="6">
    <location>
        <begin position="246"/>
        <end position="270"/>
    </location>
</feature>
<feature type="transmembrane region" description="Helical" evidence="6">
    <location>
        <begin position="107"/>
        <end position="129"/>
    </location>
</feature>
<evidence type="ECO:0000256" key="6">
    <source>
        <dbReference type="SAM" id="Phobius"/>
    </source>
</evidence>
<dbReference type="GO" id="GO:0004930">
    <property type="term" value="F:G protein-coupled receptor activity"/>
    <property type="evidence" value="ECO:0007669"/>
    <property type="project" value="TreeGrafter"/>
</dbReference>
<feature type="compositionally biased region" description="Low complexity" evidence="5">
    <location>
        <begin position="339"/>
        <end position="350"/>
    </location>
</feature>
<protein>
    <recommendedName>
        <fullName evidence="7">G protein-coupled receptor GPR1/2/3 C-terminal domain-containing protein</fullName>
    </recommendedName>
</protein>
<feature type="transmembrane region" description="Helical" evidence="6">
    <location>
        <begin position="32"/>
        <end position="55"/>
    </location>
</feature>
<dbReference type="InterPro" id="IPR022596">
    <property type="entry name" value="GPR1/2/3_C"/>
</dbReference>
<reference evidence="8" key="1">
    <citation type="submission" date="2023-03" db="EMBL/GenBank/DDBJ databases">
        <authorList>
            <person name="Steffen K."/>
            <person name="Cardenas P."/>
        </authorList>
    </citation>
    <scope>NUCLEOTIDE SEQUENCE</scope>
</reference>
<dbReference type="SUPFAM" id="SSF81321">
    <property type="entry name" value="Family A G protein-coupled receptor-like"/>
    <property type="match status" value="1"/>
</dbReference>
<feature type="domain" description="G protein-coupled receptor GPR1/2/3 C-terminal" evidence="7">
    <location>
        <begin position="238"/>
        <end position="301"/>
    </location>
</feature>
<dbReference type="Proteomes" id="UP001174909">
    <property type="component" value="Unassembled WGS sequence"/>
</dbReference>
<evidence type="ECO:0000256" key="5">
    <source>
        <dbReference type="SAM" id="MobiDB-lite"/>
    </source>
</evidence>
<dbReference type="EMBL" id="CASHTH010001909">
    <property type="protein sequence ID" value="CAI8021606.1"/>
    <property type="molecule type" value="Genomic_DNA"/>
</dbReference>
<evidence type="ECO:0000259" key="7">
    <source>
        <dbReference type="Pfam" id="PF11970"/>
    </source>
</evidence>
<dbReference type="PANTHER" id="PTHR23112:SF43">
    <property type="entry name" value="CYCLIC AMP RECEPTOR-LIKE PROTEIN A"/>
    <property type="match status" value="1"/>
</dbReference>
<keyword evidence="4 6" id="KW-0472">Membrane</keyword>
<keyword evidence="9" id="KW-1185">Reference proteome</keyword>
<dbReference type="GO" id="GO:0007189">
    <property type="term" value="P:adenylate cyclase-activating G protein-coupled receptor signaling pathway"/>
    <property type="evidence" value="ECO:0007669"/>
    <property type="project" value="TreeGrafter"/>
</dbReference>
<dbReference type="Gene3D" id="1.20.1070.10">
    <property type="entry name" value="Rhodopsin 7-helix transmembrane proteins"/>
    <property type="match status" value="1"/>
</dbReference>
<dbReference type="PANTHER" id="PTHR23112">
    <property type="entry name" value="G PROTEIN-COUPLED RECEPTOR 157-RELATED"/>
    <property type="match status" value="1"/>
</dbReference>
<keyword evidence="3 6" id="KW-1133">Transmembrane helix</keyword>
<evidence type="ECO:0000313" key="9">
    <source>
        <dbReference type="Proteomes" id="UP001174909"/>
    </source>
</evidence>
<feature type="region of interest" description="Disordered" evidence="5">
    <location>
        <begin position="1"/>
        <end position="20"/>
    </location>
</feature>
<dbReference type="Pfam" id="PF11970">
    <property type="entry name" value="GPR_Gpa2_C"/>
    <property type="match status" value="1"/>
</dbReference>
<organism evidence="8 9">
    <name type="scientific">Geodia barretti</name>
    <name type="common">Barrett's horny sponge</name>
    <dbReference type="NCBI Taxonomy" id="519541"/>
    <lineage>
        <taxon>Eukaryota</taxon>
        <taxon>Metazoa</taxon>
        <taxon>Porifera</taxon>
        <taxon>Demospongiae</taxon>
        <taxon>Heteroscleromorpha</taxon>
        <taxon>Tetractinellida</taxon>
        <taxon>Astrophorina</taxon>
        <taxon>Geodiidae</taxon>
        <taxon>Geodia</taxon>
    </lineage>
</organism>
<comment type="caution">
    <text evidence="8">The sequence shown here is derived from an EMBL/GenBank/DDBJ whole genome shotgun (WGS) entry which is preliminary data.</text>
</comment>
<feature type="transmembrane region" description="Helical" evidence="6">
    <location>
        <begin position="67"/>
        <end position="87"/>
    </location>
</feature>
<sequence>MSGSGDLYSERVTNTTNQTERDCSQFGHEKELATVAIVCSAISLVASLMVLALVCGLKKCHVLSQRLILYLAVAAIIKSLSWGQVLVHFNQLPVSGPPAQFCTVAGYFQTVAGWFEAMAVACLSTNLLLNMVLTKSQKWLELVYVVLIFILPFTLMWIPFVTRAYGQIGFYCWIRAKTGDGCRPFPLGIGLQFLLWYVPLAVALVHLLALYCRVMWITSKQRKRWDGNSNPTTLRNKLKTKDVRKLIWYPLVYFLLYLVPLAAHLSLVLFTRTVYSLWFASAITQPLQGGFAAVAFALDTQTVRRLRRQNLKATVQGMTHSVVVEDYPTHHALEDQTYEQSQRSSSTSCSSEEEEEEEDGGPRARRGRYTEYSL</sequence>
<evidence type="ECO:0000256" key="2">
    <source>
        <dbReference type="ARBA" id="ARBA00022692"/>
    </source>
</evidence>
<gene>
    <name evidence="8" type="ORF">GBAR_LOCUS12798</name>
</gene>
<dbReference type="AlphaFoldDB" id="A0AA35S474"/>
<feature type="transmembrane region" description="Helical" evidence="6">
    <location>
        <begin position="276"/>
        <end position="298"/>
    </location>
</feature>
<name>A0AA35S474_GEOBA</name>
<keyword evidence="2 6" id="KW-0812">Transmembrane</keyword>
<evidence type="ECO:0000313" key="8">
    <source>
        <dbReference type="EMBL" id="CAI8021606.1"/>
    </source>
</evidence>
<feature type="transmembrane region" description="Helical" evidence="6">
    <location>
        <begin position="141"/>
        <end position="160"/>
    </location>
</feature>
<dbReference type="GO" id="GO:0005886">
    <property type="term" value="C:plasma membrane"/>
    <property type="evidence" value="ECO:0007669"/>
    <property type="project" value="TreeGrafter"/>
</dbReference>